<dbReference type="RefSeq" id="WP_039247695.1">
    <property type="nucleotide sequence ID" value="NZ_JWSY01000027.1"/>
</dbReference>
<dbReference type="Proteomes" id="UP000031166">
    <property type="component" value="Unassembled WGS sequence"/>
</dbReference>
<evidence type="ECO:0000313" key="2">
    <source>
        <dbReference type="EMBL" id="KIC55970.1"/>
    </source>
</evidence>
<keyword evidence="1" id="KW-1133">Transmembrane helix</keyword>
<organism evidence="2 3">
    <name type="scientific">Brevundimonas nasdae</name>
    <dbReference type="NCBI Taxonomy" id="172043"/>
    <lineage>
        <taxon>Bacteria</taxon>
        <taxon>Pseudomonadati</taxon>
        <taxon>Pseudomonadota</taxon>
        <taxon>Alphaproteobacteria</taxon>
        <taxon>Caulobacterales</taxon>
        <taxon>Caulobacteraceae</taxon>
        <taxon>Brevundimonas</taxon>
    </lineage>
</organism>
<feature type="transmembrane region" description="Helical" evidence="1">
    <location>
        <begin position="428"/>
        <end position="451"/>
    </location>
</feature>
<evidence type="ECO:0000313" key="3">
    <source>
        <dbReference type="Proteomes" id="UP000031166"/>
    </source>
</evidence>
<protein>
    <submittedName>
        <fullName evidence="2">Chain-length determining protein</fullName>
    </submittedName>
</protein>
<dbReference type="PANTHER" id="PTHR32309">
    <property type="entry name" value="TYROSINE-PROTEIN KINASE"/>
    <property type="match status" value="1"/>
</dbReference>
<gene>
    <name evidence="2" type="ORF">RM53_14130</name>
</gene>
<dbReference type="EMBL" id="JWSY01000027">
    <property type="protein sequence ID" value="KIC55970.1"/>
    <property type="molecule type" value="Genomic_DNA"/>
</dbReference>
<name>A0A0B4CV20_9CAUL</name>
<comment type="caution">
    <text evidence="2">The sequence shown here is derived from an EMBL/GenBank/DDBJ whole genome shotgun (WGS) entry which is preliminary data.</text>
</comment>
<keyword evidence="1" id="KW-0812">Transmembrane</keyword>
<dbReference type="GO" id="GO:0005886">
    <property type="term" value="C:plasma membrane"/>
    <property type="evidence" value="ECO:0007669"/>
    <property type="project" value="TreeGrafter"/>
</dbReference>
<dbReference type="PANTHER" id="PTHR32309:SF13">
    <property type="entry name" value="FERRIC ENTEROBACTIN TRANSPORT PROTEIN FEPE"/>
    <property type="match status" value="1"/>
</dbReference>
<dbReference type="STRING" id="172043.RM53_14130"/>
<keyword evidence="1" id="KW-0472">Membrane</keyword>
<dbReference type="AlphaFoldDB" id="A0A0B4CV20"/>
<dbReference type="InterPro" id="IPR050445">
    <property type="entry name" value="Bact_polysacc_biosynth/exp"/>
</dbReference>
<proteinExistence type="predicted"/>
<accession>A0A0B4CV20</accession>
<reference evidence="2 3" key="1">
    <citation type="submission" date="2014-12" db="EMBL/GenBank/DDBJ databases">
        <title>Genome sequencing of Brevundimonas nasdae TPW30.</title>
        <authorList>
            <person name="Tan P.W."/>
            <person name="Chan K.-G."/>
        </authorList>
    </citation>
    <scope>NUCLEOTIDE SEQUENCE [LARGE SCALE GENOMIC DNA]</scope>
    <source>
        <strain evidence="2 3">TPW30</strain>
    </source>
</reference>
<evidence type="ECO:0000256" key="1">
    <source>
        <dbReference type="SAM" id="Phobius"/>
    </source>
</evidence>
<dbReference type="GO" id="GO:0004713">
    <property type="term" value="F:protein tyrosine kinase activity"/>
    <property type="evidence" value="ECO:0007669"/>
    <property type="project" value="TreeGrafter"/>
</dbReference>
<feature type="transmembrane region" description="Helical" evidence="1">
    <location>
        <begin position="21"/>
        <end position="44"/>
    </location>
</feature>
<sequence>MRSTAHVTTRPRYGVLDVIGLLFRELLLMIVVFVVILGMGFAAAMTLKKSYTATGSVFAGVGQEYVYQPRVGTAERGQAPQGDEVANSEAAILGSSAVRQKVVDALGPAAILGEQPKGSPQAARSAALKAVGGGLGVATAPGSAVIHLTYKADDPERAARVLNTIIEQYLIYRREVFQDKTPAIASQRIAFEDELGNADRAYEAFLASNDIGDFTAAKATLAATYQTVFTDRMSTQRQLNQTAQRLNTLIAQQAATPAEVALQQDLNISAQDQVLQLRTEREQLLSRYQPDAQPVKDIEARINQLQAYVATGTAVGAKEVRTGPNPVWTELETTRINTRAERDSLAARLAVLDRQLADIRARQARLTALESENTTLAGNREVLSASIREFQQRETQSRADNALVAAGADNVTVIERAQPPATGKSLKIPLLAAVFLFAGFTALCVGLLRVFTRRGFTTPASVSRTLDMPVLAVALAKAA</sequence>